<reference evidence="1" key="1">
    <citation type="submission" date="2021-06" db="EMBL/GenBank/DDBJ databases">
        <authorList>
            <person name="Kallberg Y."/>
            <person name="Tangrot J."/>
            <person name="Rosling A."/>
        </authorList>
    </citation>
    <scope>NUCLEOTIDE SEQUENCE</scope>
    <source>
        <strain evidence="1">MA461A</strain>
    </source>
</reference>
<sequence length="143" mass="15907">MIASSADIGQENILTHMKNKPKKRNSVPWPSTNIKVNDYQKNSAPMQLHNTNIKVNSYQKNAINLTNDKQNIVILEDNQDNTDESVLEPDALATIIIADIEPSTVIPENNTSPLLKNGLHFSMQKLKNIATVSKIVEDDAQDS</sequence>
<keyword evidence="2" id="KW-1185">Reference proteome</keyword>
<evidence type="ECO:0000313" key="1">
    <source>
        <dbReference type="EMBL" id="CAG8777702.1"/>
    </source>
</evidence>
<protein>
    <submittedName>
        <fullName evidence="1">26794_t:CDS:1</fullName>
    </submittedName>
</protein>
<accession>A0ACA9R586</accession>
<evidence type="ECO:0000313" key="2">
    <source>
        <dbReference type="Proteomes" id="UP000789920"/>
    </source>
</evidence>
<feature type="non-terminal residue" evidence="1">
    <location>
        <position position="143"/>
    </location>
</feature>
<dbReference type="EMBL" id="CAJVQC010043510">
    <property type="protein sequence ID" value="CAG8777702.1"/>
    <property type="molecule type" value="Genomic_DNA"/>
</dbReference>
<gene>
    <name evidence="1" type="ORF">RPERSI_LOCUS17138</name>
</gene>
<dbReference type="Proteomes" id="UP000789920">
    <property type="component" value="Unassembled WGS sequence"/>
</dbReference>
<name>A0ACA9R586_9GLOM</name>
<organism evidence="1 2">
    <name type="scientific">Racocetra persica</name>
    <dbReference type="NCBI Taxonomy" id="160502"/>
    <lineage>
        <taxon>Eukaryota</taxon>
        <taxon>Fungi</taxon>
        <taxon>Fungi incertae sedis</taxon>
        <taxon>Mucoromycota</taxon>
        <taxon>Glomeromycotina</taxon>
        <taxon>Glomeromycetes</taxon>
        <taxon>Diversisporales</taxon>
        <taxon>Gigasporaceae</taxon>
        <taxon>Racocetra</taxon>
    </lineage>
</organism>
<proteinExistence type="predicted"/>
<comment type="caution">
    <text evidence="1">The sequence shown here is derived from an EMBL/GenBank/DDBJ whole genome shotgun (WGS) entry which is preliminary data.</text>
</comment>